<keyword evidence="5 6" id="KW-0472">Membrane</keyword>
<dbReference type="EMBL" id="DXAY01000256">
    <property type="protein sequence ID" value="HIZ75738.1"/>
    <property type="molecule type" value="Genomic_DNA"/>
</dbReference>
<evidence type="ECO:0000256" key="6">
    <source>
        <dbReference type="SAM" id="Phobius"/>
    </source>
</evidence>
<dbReference type="GO" id="GO:0043190">
    <property type="term" value="C:ATP-binding cassette (ABC) transporter complex"/>
    <property type="evidence" value="ECO:0007669"/>
    <property type="project" value="InterPro"/>
</dbReference>
<dbReference type="Pfam" id="PF02361">
    <property type="entry name" value="CbiQ"/>
    <property type="match status" value="1"/>
</dbReference>
<dbReference type="InterPro" id="IPR003339">
    <property type="entry name" value="ABC/ECF_trnsptr_transmembrane"/>
</dbReference>
<keyword evidence="3 6" id="KW-0812">Transmembrane</keyword>
<protein>
    <submittedName>
        <fullName evidence="7">Cobalt ECF transporter T component CbiQ</fullName>
    </submittedName>
</protein>
<organism evidence="7 8">
    <name type="scientific">Candidatus Mediterraneibacter stercoravium</name>
    <dbReference type="NCBI Taxonomy" id="2838685"/>
    <lineage>
        <taxon>Bacteria</taxon>
        <taxon>Bacillati</taxon>
        <taxon>Bacillota</taxon>
        <taxon>Clostridia</taxon>
        <taxon>Lachnospirales</taxon>
        <taxon>Lachnospiraceae</taxon>
        <taxon>Mediterraneibacter</taxon>
    </lineage>
</organism>
<dbReference type="InterPro" id="IPR052770">
    <property type="entry name" value="Cobalt_transport_CbiQ"/>
</dbReference>
<keyword evidence="2" id="KW-1003">Cell membrane</keyword>
<accession>A0A9D2GAN8</accession>
<dbReference type="Proteomes" id="UP000824116">
    <property type="component" value="Unassembled WGS sequence"/>
</dbReference>
<reference evidence="7" key="2">
    <citation type="submission" date="2021-04" db="EMBL/GenBank/DDBJ databases">
        <authorList>
            <person name="Gilroy R."/>
        </authorList>
    </citation>
    <scope>NUCLEOTIDE SEQUENCE</scope>
    <source>
        <strain evidence="7">CHK196-3914</strain>
    </source>
</reference>
<dbReference type="AlphaFoldDB" id="A0A9D2GAN8"/>
<feature type="transmembrane region" description="Helical" evidence="6">
    <location>
        <begin position="112"/>
        <end position="130"/>
    </location>
</feature>
<evidence type="ECO:0000313" key="8">
    <source>
        <dbReference type="Proteomes" id="UP000824116"/>
    </source>
</evidence>
<feature type="transmembrane region" description="Helical" evidence="6">
    <location>
        <begin position="22"/>
        <end position="51"/>
    </location>
</feature>
<feature type="transmembrane region" description="Helical" evidence="6">
    <location>
        <begin position="150"/>
        <end position="173"/>
    </location>
</feature>
<dbReference type="PANTHER" id="PTHR43723">
    <property type="entry name" value="COBALT TRANSPORT PROTEIN CBIQ"/>
    <property type="match status" value="1"/>
</dbReference>
<evidence type="ECO:0000313" key="7">
    <source>
        <dbReference type="EMBL" id="HIZ75738.1"/>
    </source>
</evidence>
<dbReference type="PANTHER" id="PTHR43723:SF1">
    <property type="entry name" value="COBALT TRANSPORT PROTEIN CBIQ"/>
    <property type="match status" value="1"/>
</dbReference>
<feature type="transmembrane region" description="Helical" evidence="6">
    <location>
        <begin position="237"/>
        <end position="256"/>
    </location>
</feature>
<proteinExistence type="predicted"/>
<name>A0A9D2GAN8_9FIRM</name>
<evidence type="ECO:0000256" key="1">
    <source>
        <dbReference type="ARBA" id="ARBA00004651"/>
    </source>
</evidence>
<feature type="transmembrane region" description="Helical" evidence="6">
    <location>
        <begin position="63"/>
        <end position="83"/>
    </location>
</feature>
<keyword evidence="4 6" id="KW-1133">Transmembrane helix</keyword>
<comment type="caution">
    <text evidence="7">The sequence shown here is derived from an EMBL/GenBank/DDBJ whole genome shotgun (WGS) entry which is preliminary data.</text>
</comment>
<gene>
    <name evidence="7" type="primary">cbiQ</name>
    <name evidence="7" type="ORF">H9723_10955</name>
</gene>
<evidence type="ECO:0000256" key="5">
    <source>
        <dbReference type="ARBA" id="ARBA00023136"/>
    </source>
</evidence>
<evidence type="ECO:0000256" key="2">
    <source>
        <dbReference type="ARBA" id="ARBA00022475"/>
    </source>
</evidence>
<dbReference type="CDD" id="cd16914">
    <property type="entry name" value="EcfT"/>
    <property type="match status" value="1"/>
</dbReference>
<evidence type="ECO:0000256" key="3">
    <source>
        <dbReference type="ARBA" id="ARBA00022692"/>
    </source>
</evidence>
<sequence length="257" mass="28848">MILIDKLCYQSKLRYVNATEKFVYAVLSLVFCIVSRSAAAAVLVFLANGILTVGKGKIPLSHYIKLLLVPAAFLLLGTAAMLIDLSRAPMDAFAFRIGEWYLTGSTASLTRVCRLWITALSAVTCLYFLSLNTTMTDILEVLRKMRLPTLLIELMMLIYRFIFLLLETASAIMTAQESRLGNRDYRTKVRSFGAMASALFVQSMRRSDALYDALESRCYDGTIRVLSQERPAKKKEIVGIALFESLLLLITIWSIIE</sequence>
<evidence type="ECO:0000256" key="4">
    <source>
        <dbReference type="ARBA" id="ARBA00022989"/>
    </source>
</evidence>
<comment type="subcellular location">
    <subcellularLocation>
        <location evidence="1">Cell membrane</location>
        <topology evidence="1">Multi-pass membrane protein</topology>
    </subcellularLocation>
</comment>
<reference evidence="7" key="1">
    <citation type="journal article" date="2021" name="PeerJ">
        <title>Extensive microbial diversity within the chicken gut microbiome revealed by metagenomics and culture.</title>
        <authorList>
            <person name="Gilroy R."/>
            <person name="Ravi A."/>
            <person name="Getino M."/>
            <person name="Pursley I."/>
            <person name="Horton D.L."/>
            <person name="Alikhan N.F."/>
            <person name="Baker D."/>
            <person name="Gharbi K."/>
            <person name="Hall N."/>
            <person name="Watson M."/>
            <person name="Adriaenssens E.M."/>
            <person name="Foster-Nyarko E."/>
            <person name="Jarju S."/>
            <person name="Secka A."/>
            <person name="Antonio M."/>
            <person name="Oren A."/>
            <person name="Chaudhuri R.R."/>
            <person name="La Ragione R."/>
            <person name="Hildebrand F."/>
            <person name="Pallen M.J."/>
        </authorList>
    </citation>
    <scope>NUCLEOTIDE SEQUENCE</scope>
    <source>
        <strain evidence="7">CHK196-3914</strain>
    </source>
</reference>
<dbReference type="GO" id="GO:0006824">
    <property type="term" value="P:cobalt ion transport"/>
    <property type="evidence" value="ECO:0007669"/>
    <property type="project" value="InterPro"/>
</dbReference>
<dbReference type="InterPro" id="IPR012809">
    <property type="entry name" value="ECF_CbiQ"/>
</dbReference>
<dbReference type="NCBIfam" id="TIGR02454">
    <property type="entry name" value="ECF_T_CbiQ"/>
    <property type="match status" value="1"/>
</dbReference>